<evidence type="ECO:0000313" key="6">
    <source>
        <dbReference type="Proteomes" id="UP000675881"/>
    </source>
</evidence>
<evidence type="ECO:0000256" key="3">
    <source>
        <dbReference type="SAM" id="MobiDB-lite"/>
    </source>
</evidence>
<keyword evidence="6" id="KW-1185">Reference proteome</keyword>
<keyword evidence="2" id="KW-0106">Calcium</keyword>
<sequence length="249" mass="28867">MAKELTKSTSNLNDVIHTGRPRNEEPHVKRTTKKKADKIEYIVRVNLDKLKIDDDEFDDLQSLYMLFDLDRDGCLNFKEFEKLLRCLGYRCTEEQAQEMATTVSVDTTMFSVSFNEFLTFMSKQQETEPDEETLIDIFTSLDKDNTGKISESSFRQIMKGKDDCSEEDIDDMLKEFYRLLDLKGLTDSMSAPPTPAKSIKQEEEENEEPKTPSKKKKGGKTPLTPEPEPEIDVNERWIDYREFAAMLQN</sequence>
<dbReference type="PANTHER" id="PTHR23050">
    <property type="entry name" value="CALCIUM BINDING PROTEIN"/>
    <property type="match status" value="1"/>
</dbReference>
<feature type="domain" description="EF-hand" evidence="4">
    <location>
        <begin position="129"/>
        <end position="164"/>
    </location>
</feature>
<dbReference type="InterPro" id="IPR018247">
    <property type="entry name" value="EF_Hand_1_Ca_BS"/>
</dbReference>
<dbReference type="OrthoDB" id="442428at2759"/>
<feature type="region of interest" description="Disordered" evidence="3">
    <location>
        <begin position="187"/>
        <end position="234"/>
    </location>
</feature>
<dbReference type="PROSITE" id="PS00018">
    <property type="entry name" value="EF_HAND_1"/>
    <property type="match status" value="1"/>
</dbReference>
<dbReference type="SUPFAM" id="SSF47473">
    <property type="entry name" value="EF-hand"/>
    <property type="match status" value="1"/>
</dbReference>
<protein>
    <submittedName>
        <fullName evidence="5">CALM</fullName>
    </submittedName>
</protein>
<name>A0A7R8CSH9_LEPSM</name>
<dbReference type="EMBL" id="HG994583">
    <property type="protein sequence ID" value="CAF2914901.1"/>
    <property type="molecule type" value="Genomic_DNA"/>
</dbReference>
<dbReference type="Gene3D" id="1.10.238.10">
    <property type="entry name" value="EF-hand"/>
    <property type="match status" value="2"/>
</dbReference>
<proteinExistence type="predicted"/>
<accession>A0A7R8CSH9</accession>
<feature type="domain" description="EF-hand" evidence="4">
    <location>
        <begin position="55"/>
        <end position="90"/>
    </location>
</feature>
<keyword evidence="1" id="KW-0677">Repeat</keyword>
<dbReference type="PROSITE" id="PS50222">
    <property type="entry name" value="EF_HAND_2"/>
    <property type="match status" value="2"/>
</dbReference>
<dbReference type="GO" id="GO:0005509">
    <property type="term" value="F:calcium ion binding"/>
    <property type="evidence" value="ECO:0007669"/>
    <property type="project" value="InterPro"/>
</dbReference>
<dbReference type="InterPro" id="IPR011992">
    <property type="entry name" value="EF-hand-dom_pair"/>
</dbReference>
<evidence type="ECO:0000259" key="4">
    <source>
        <dbReference type="PROSITE" id="PS50222"/>
    </source>
</evidence>
<dbReference type="Pfam" id="PF13833">
    <property type="entry name" value="EF-hand_8"/>
    <property type="match status" value="1"/>
</dbReference>
<dbReference type="InterPro" id="IPR050145">
    <property type="entry name" value="Centrin_CML-like"/>
</dbReference>
<dbReference type="Proteomes" id="UP000675881">
    <property type="component" value="Chromosome 4"/>
</dbReference>
<evidence type="ECO:0000313" key="5">
    <source>
        <dbReference type="EMBL" id="CAF2914901.1"/>
    </source>
</evidence>
<dbReference type="AlphaFoldDB" id="A0A7R8CSH9"/>
<evidence type="ECO:0000256" key="2">
    <source>
        <dbReference type="ARBA" id="ARBA00022837"/>
    </source>
</evidence>
<dbReference type="Pfam" id="PF13405">
    <property type="entry name" value="EF-hand_6"/>
    <property type="match status" value="1"/>
</dbReference>
<gene>
    <name evidence="5" type="ORF">LSAA_8230</name>
</gene>
<dbReference type="FunFam" id="1.10.238.10:FF:000001">
    <property type="entry name" value="Calmodulin 1"/>
    <property type="match status" value="1"/>
</dbReference>
<dbReference type="SMART" id="SM00054">
    <property type="entry name" value="EFh"/>
    <property type="match status" value="2"/>
</dbReference>
<organism evidence="5 6">
    <name type="scientific">Lepeophtheirus salmonis</name>
    <name type="common">Salmon louse</name>
    <name type="synonym">Caligus salmonis</name>
    <dbReference type="NCBI Taxonomy" id="72036"/>
    <lineage>
        <taxon>Eukaryota</taxon>
        <taxon>Metazoa</taxon>
        <taxon>Ecdysozoa</taxon>
        <taxon>Arthropoda</taxon>
        <taxon>Crustacea</taxon>
        <taxon>Multicrustacea</taxon>
        <taxon>Hexanauplia</taxon>
        <taxon>Copepoda</taxon>
        <taxon>Siphonostomatoida</taxon>
        <taxon>Caligidae</taxon>
        <taxon>Lepeophtheirus</taxon>
    </lineage>
</organism>
<feature type="region of interest" description="Disordered" evidence="3">
    <location>
        <begin position="1"/>
        <end position="32"/>
    </location>
</feature>
<reference evidence="5" key="1">
    <citation type="submission" date="2021-02" db="EMBL/GenBank/DDBJ databases">
        <authorList>
            <person name="Bekaert M."/>
        </authorList>
    </citation>
    <scope>NUCLEOTIDE SEQUENCE</scope>
    <source>
        <strain evidence="5">IoA-00</strain>
    </source>
</reference>
<dbReference type="InterPro" id="IPR002048">
    <property type="entry name" value="EF_hand_dom"/>
</dbReference>
<evidence type="ECO:0000256" key="1">
    <source>
        <dbReference type="ARBA" id="ARBA00022737"/>
    </source>
</evidence>